<dbReference type="PROSITE" id="PS50043">
    <property type="entry name" value="HTH_LUXR_2"/>
    <property type="match status" value="1"/>
</dbReference>
<dbReference type="KEGG" id="hbh:E4T21_20460"/>
<dbReference type="Pfam" id="PF21155">
    <property type="entry name" value="VpsT-like_REC"/>
    <property type="match status" value="1"/>
</dbReference>
<feature type="domain" description="HTH luxR-type" evidence="4">
    <location>
        <begin position="146"/>
        <end position="211"/>
    </location>
</feature>
<dbReference type="Gene3D" id="1.10.10.10">
    <property type="entry name" value="Winged helix-like DNA-binding domain superfamily/Winged helix DNA-binding domain"/>
    <property type="match status" value="1"/>
</dbReference>
<dbReference type="SMART" id="SM00421">
    <property type="entry name" value="HTH_LUXR"/>
    <property type="match status" value="1"/>
</dbReference>
<organism evidence="5 6">
    <name type="scientific">Halomonas binhaiensis</name>
    <dbReference type="NCBI Taxonomy" id="2562282"/>
    <lineage>
        <taxon>Bacteria</taxon>
        <taxon>Pseudomonadati</taxon>
        <taxon>Pseudomonadota</taxon>
        <taxon>Gammaproteobacteria</taxon>
        <taxon>Oceanospirillales</taxon>
        <taxon>Halomonadaceae</taxon>
        <taxon>Halomonas</taxon>
    </lineage>
</organism>
<reference evidence="5" key="1">
    <citation type="submission" date="2021-02" db="EMBL/GenBank/DDBJ databases">
        <title>Strain Y2R2, a novel species of the genus Halomonas.</title>
        <authorList>
            <person name="Huang H."/>
        </authorList>
    </citation>
    <scope>NUCLEOTIDE SEQUENCE</scope>
    <source>
        <strain evidence="5">Y2R2</strain>
    </source>
</reference>
<dbReference type="InterPro" id="IPR036388">
    <property type="entry name" value="WH-like_DNA-bd_sf"/>
</dbReference>
<evidence type="ECO:0000313" key="5">
    <source>
        <dbReference type="EMBL" id="QEM83672.1"/>
    </source>
</evidence>
<dbReference type="Gene3D" id="3.40.50.2300">
    <property type="match status" value="1"/>
</dbReference>
<gene>
    <name evidence="5" type="ORF">E4T21_20460</name>
</gene>
<dbReference type="InterPro" id="IPR049151">
    <property type="entry name" value="CsgD-like_REC"/>
</dbReference>
<dbReference type="InterPro" id="IPR000792">
    <property type="entry name" value="Tscrpt_reg_LuxR_C"/>
</dbReference>
<dbReference type="PRINTS" id="PR00038">
    <property type="entry name" value="HTHLUXR"/>
</dbReference>
<dbReference type="CDD" id="cd06170">
    <property type="entry name" value="LuxR_C_like"/>
    <property type="match status" value="1"/>
</dbReference>
<dbReference type="PANTHER" id="PTHR44688:SF16">
    <property type="entry name" value="DNA-BINDING TRANSCRIPTIONAL ACTIVATOR DEVR_DOSR"/>
    <property type="match status" value="1"/>
</dbReference>
<keyword evidence="6" id="KW-1185">Reference proteome</keyword>
<evidence type="ECO:0000313" key="6">
    <source>
        <dbReference type="Proteomes" id="UP000324285"/>
    </source>
</evidence>
<sequence>MNDTTAQIVLVTDHNPQSLLFINYIQEQFHCPVSIAAPTDVLDANATTRTLVLMDADHVDDNAMQHWQDQVTQSIELILTAFNLRDEEHALEVLSFMHLRGVFYRQDSLERICKGISRLFESDELWMSRPLMTRLIEFSRRQQLNAYRPACGLTQREMEIIGLLGSGASNMEIAERLCVSEHTVKSHLYNVFKKIRVSNRLQAVNWARQNLGTPPPRHHTSTGS</sequence>
<dbReference type="GO" id="GO:0006355">
    <property type="term" value="P:regulation of DNA-templated transcription"/>
    <property type="evidence" value="ECO:0007669"/>
    <property type="project" value="InterPro"/>
</dbReference>
<dbReference type="InterPro" id="IPR016032">
    <property type="entry name" value="Sig_transdc_resp-reg_C-effctor"/>
</dbReference>
<evidence type="ECO:0000256" key="3">
    <source>
        <dbReference type="ARBA" id="ARBA00023163"/>
    </source>
</evidence>
<keyword evidence="1" id="KW-0805">Transcription regulation</keyword>
<dbReference type="GO" id="GO:0003677">
    <property type="term" value="F:DNA binding"/>
    <property type="evidence" value="ECO:0007669"/>
    <property type="project" value="UniProtKB-KW"/>
</dbReference>
<dbReference type="AlphaFoldDB" id="A0A5C1NIY1"/>
<name>A0A5C1NIY1_9GAMM</name>
<keyword evidence="2 5" id="KW-0238">DNA-binding</keyword>
<dbReference type="SUPFAM" id="SSF46894">
    <property type="entry name" value="C-terminal effector domain of the bipartite response regulators"/>
    <property type="match status" value="1"/>
</dbReference>
<proteinExistence type="predicted"/>
<dbReference type="Pfam" id="PF00196">
    <property type="entry name" value="GerE"/>
    <property type="match status" value="1"/>
</dbReference>
<dbReference type="PROSITE" id="PS00622">
    <property type="entry name" value="HTH_LUXR_1"/>
    <property type="match status" value="1"/>
</dbReference>
<dbReference type="EMBL" id="CP038437">
    <property type="protein sequence ID" value="QEM83672.1"/>
    <property type="molecule type" value="Genomic_DNA"/>
</dbReference>
<dbReference type="OrthoDB" id="561214at2"/>
<protein>
    <submittedName>
        <fullName evidence="5">DNA-binding response regulator</fullName>
    </submittedName>
</protein>
<dbReference type="Proteomes" id="UP000324285">
    <property type="component" value="Chromosome"/>
</dbReference>
<keyword evidence="3" id="KW-0804">Transcription</keyword>
<dbReference type="FunFam" id="1.10.10.10:FF:000153">
    <property type="entry name" value="LuxR family transcriptional regulator"/>
    <property type="match status" value="1"/>
</dbReference>
<evidence type="ECO:0000256" key="2">
    <source>
        <dbReference type="ARBA" id="ARBA00023125"/>
    </source>
</evidence>
<dbReference type="PANTHER" id="PTHR44688">
    <property type="entry name" value="DNA-BINDING TRANSCRIPTIONAL ACTIVATOR DEVR_DOSR"/>
    <property type="match status" value="1"/>
</dbReference>
<evidence type="ECO:0000256" key="1">
    <source>
        <dbReference type="ARBA" id="ARBA00023015"/>
    </source>
</evidence>
<evidence type="ECO:0000259" key="4">
    <source>
        <dbReference type="PROSITE" id="PS50043"/>
    </source>
</evidence>
<accession>A0A5C1NIY1</accession>
<dbReference type="RefSeq" id="WP_149286793.1">
    <property type="nucleotide sequence ID" value="NZ_CP038437.2"/>
</dbReference>